<reference evidence="1 2" key="1">
    <citation type="submission" date="2019-03" db="EMBL/GenBank/DDBJ databases">
        <title>Genomic Encyclopedia of Type Strains, Phase IV (KMG-V): Genome sequencing to study the core and pangenomes of soil and plant-associated prokaryotes.</title>
        <authorList>
            <person name="Whitman W."/>
        </authorList>
    </citation>
    <scope>NUCLEOTIDE SEQUENCE [LARGE SCALE GENOMIC DNA]</scope>
    <source>
        <strain evidence="1 2">IE4868</strain>
    </source>
</reference>
<dbReference type="EMBL" id="SMBK01000013">
    <property type="protein sequence ID" value="TCU34176.1"/>
    <property type="molecule type" value="Genomic_DNA"/>
</dbReference>
<proteinExistence type="predicted"/>
<gene>
    <name evidence="1" type="ORF">EV129_113161</name>
</gene>
<dbReference type="AlphaFoldDB" id="A0A4R3RRE4"/>
<evidence type="ECO:0000313" key="2">
    <source>
        <dbReference type="Proteomes" id="UP000295507"/>
    </source>
</evidence>
<name>A0A4R3RRE4_9HYPH</name>
<dbReference type="Proteomes" id="UP000295507">
    <property type="component" value="Unassembled WGS sequence"/>
</dbReference>
<organism evidence="1 2">
    <name type="scientific">Rhizobium azibense</name>
    <dbReference type="NCBI Taxonomy" id="1136135"/>
    <lineage>
        <taxon>Bacteria</taxon>
        <taxon>Pseudomonadati</taxon>
        <taxon>Pseudomonadota</taxon>
        <taxon>Alphaproteobacteria</taxon>
        <taxon>Hyphomicrobiales</taxon>
        <taxon>Rhizobiaceae</taxon>
        <taxon>Rhizobium/Agrobacterium group</taxon>
        <taxon>Rhizobium</taxon>
    </lineage>
</organism>
<dbReference type="RefSeq" id="WP_132552930.1">
    <property type="nucleotide sequence ID" value="NZ_SMBK01000013.1"/>
</dbReference>
<evidence type="ECO:0000313" key="1">
    <source>
        <dbReference type="EMBL" id="TCU34176.1"/>
    </source>
</evidence>
<accession>A0A4R3RRE4</accession>
<evidence type="ECO:0008006" key="3">
    <source>
        <dbReference type="Google" id="ProtNLM"/>
    </source>
</evidence>
<protein>
    <recommendedName>
        <fullName evidence="3">GSCFA family protein</fullName>
    </recommendedName>
</protein>
<comment type="caution">
    <text evidence="1">The sequence shown here is derived from an EMBL/GenBank/DDBJ whole genome shotgun (WGS) entry which is preliminary data.</text>
</comment>
<sequence>MIIGTFGSCLSRGIAERYVEAFGGKITTSVYHNRTDQFLDVFVKAVTPEPTLEVLMHLTNVTSQEDRAQLDEANILKNQVRSSMGKHLLVSGLPFLDAISSNSLDLLLMDNFIDSGAALKIGSVGGKTYRFFSRIKAADGNSLDIMPKLKPEVSAARTAELVQFIRSRSPRTEIVFSVFPWNTYPETSGRKEWAEAFQYHLQLEIPVIPPLHVPKSLQIEDTPSHFARDFYYVYSGMVHQIMSTKERRPRAGISSVRSKISPLPPIAQCGGAGRLPQ</sequence>